<evidence type="ECO:0000256" key="1">
    <source>
        <dbReference type="ARBA" id="ARBA00000707"/>
    </source>
</evidence>
<evidence type="ECO:0000256" key="2">
    <source>
        <dbReference type="ARBA" id="ARBA00004123"/>
    </source>
</evidence>
<keyword evidence="5" id="KW-0833">Ubl conjugation pathway</keyword>
<feature type="domain" description="Josephin" evidence="13">
    <location>
        <begin position="8"/>
        <end position="184"/>
    </location>
</feature>
<keyword evidence="8" id="KW-0805">Transcription regulation</keyword>
<keyword evidence="10" id="KW-0539">Nucleus</keyword>
<keyword evidence="7" id="KW-0788">Thiol protease</keyword>
<name>A0AAV9Y1Y0_9CRYT</name>
<dbReference type="PROSITE" id="PS50033">
    <property type="entry name" value="UBX"/>
    <property type="match status" value="1"/>
</dbReference>
<dbReference type="InterPro" id="IPR006155">
    <property type="entry name" value="Josephin"/>
</dbReference>
<evidence type="ECO:0000256" key="6">
    <source>
        <dbReference type="ARBA" id="ARBA00022801"/>
    </source>
</evidence>
<evidence type="ECO:0000256" key="10">
    <source>
        <dbReference type="ARBA" id="ARBA00023242"/>
    </source>
</evidence>
<keyword evidence="15" id="KW-1185">Reference proteome</keyword>
<dbReference type="Gene3D" id="3.10.20.90">
    <property type="entry name" value="Phosphatidylinositol 3-kinase Catalytic Subunit, Chain A, domain 1"/>
    <property type="match status" value="1"/>
</dbReference>
<accession>A0AAV9Y1Y0</accession>
<feature type="active site" evidence="11">
    <location>
        <position position="136"/>
    </location>
</feature>
<comment type="subcellular location">
    <subcellularLocation>
        <location evidence="2">Nucleus</location>
    </subcellularLocation>
</comment>
<keyword evidence="9" id="KW-0804">Transcription</keyword>
<dbReference type="GO" id="GO:0016579">
    <property type="term" value="P:protein deubiquitination"/>
    <property type="evidence" value="ECO:0007669"/>
    <property type="project" value="InterPro"/>
</dbReference>
<dbReference type="AlphaFoldDB" id="A0AAV9Y1Y0"/>
<feature type="active site" evidence="11">
    <location>
        <position position="121"/>
    </location>
</feature>
<evidence type="ECO:0000313" key="15">
    <source>
        <dbReference type="Proteomes" id="UP001311799"/>
    </source>
</evidence>
<evidence type="ECO:0000256" key="3">
    <source>
        <dbReference type="ARBA" id="ARBA00012759"/>
    </source>
</evidence>
<evidence type="ECO:0000259" key="13">
    <source>
        <dbReference type="PROSITE" id="PS50957"/>
    </source>
</evidence>
<dbReference type="SUPFAM" id="SSF54236">
    <property type="entry name" value="Ubiquitin-like"/>
    <property type="match status" value="1"/>
</dbReference>
<evidence type="ECO:0000256" key="11">
    <source>
        <dbReference type="PROSITE-ProRule" id="PRU00331"/>
    </source>
</evidence>
<dbReference type="Gene3D" id="3.90.70.40">
    <property type="match status" value="1"/>
</dbReference>
<organism evidence="14 15">
    <name type="scientific">Cryptosporidium xiaoi</name>
    <dbReference type="NCBI Taxonomy" id="659607"/>
    <lineage>
        <taxon>Eukaryota</taxon>
        <taxon>Sar</taxon>
        <taxon>Alveolata</taxon>
        <taxon>Apicomplexa</taxon>
        <taxon>Conoidasida</taxon>
        <taxon>Coccidia</taxon>
        <taxon>Eucoccidiorida</taxon>
        <taxon>Eimeriorina</taxon>
        <taxon>Cryptosporidiidae</taxon>
        <taxon>Cryptosporidium</taxon>
    </lineage>
</organism>
<dbReference type="EC" id="3.4.19.12" evidence="3"/>
<protein>
    <recommendedName>
        <fullName evidence="3">ubiquitinyl hydrolase 1</fullName>
        <ecNumber evidence="3">3.4.19.12</ecNumber>
    </recommendedName>
</protein>
<feature type="active site" evidence="11">
    <location>
        <position position="21"/>
    </location>
</feature>
<evidence type="ECO:0000256" key="4">
    <source>
        <dbReference type="ARBA" id="ARBA00022670"/>
    </source>
</evidence>
<dbReference type="PANTHER" id="PTHR14159">
    <property type="entry name" value="ATAXIN-3-RELATED"/>
    <property type="match status" value="1"/>
</dbReference>
<dbReference type="InterPro" id="IPR001012">
    <property type="entry name" value="UBX_dom"/>
</dbReference>
<dbReference type="SMART" id="SM01246">
    <property type="entry name" value="Josephin"/>
    <property type="match status" value="1"/>
</dbReference>
<dbReference type="InterPro" id="IPR029071">
    <property type="entry name" value="Ubiquitin-like_domsf"/>
</dbReference>
<dbReference type="Pfam" id="PF02099">
    <property type="entry name" value="Josephin"/>
    <property type="match status" value="1"/>
</dbReference>
<dbReference type="Proteomes" id="UP001311799">
    <property type="component" value="Unassembled WGS sequence"/>
</dbReference>
<keyword evidence="6 11" id="KW-0378">Hydrolase</keyword>
<dbReference type="Gene3D" id="1.10.287.10">
    <property type="entry name" value="S15/NS1, RNA-binding"/>
    <property type="match status" value="1"/>
</dbReference>
<evidence type="ECO:0000256" key="5">
    <source>
        <dbReference type="ARBA" id="ARBA00022786"/>
    </source>
</evidence>
<evidence type="ECO:0000256" key="7">
    <source>
        <dbReference type="ARBA" id="ARBA00022807"/>
    </source>
</evidence>
<dbReference type="GO" id="GO:0005634">
    <property type="term" value="C:nucleus"/>
    <property type="evidence" value="ECO:0007669"/>
    <property type="project" value="UniProtKB-SubCell"/>
</dbReference>
<feature type="domain" description="UBX" evidence="12">
    <location>
        <begin position="298"/>
        <end position="398"/>
    </location>
</feature>
<reference evidence="14 15" key="1">
    <citation type="submission" date="2023-10" db="EMBL/GenBank/DDBJ databases">
        <title>Comparative genomics analysis reveals potential genetic determinants of host preference in Cryptosporidium xiaoi.</title>
        <authorList>
            <person name="Xiao L."/>
            <person name="Li J."/>
        </authorList>
    </citation>
    <scope>NUCLEOTIDE SEQUENCE [LARGE SCALE GENOMIC DNA]</scope>
    <source>
        <strain evidence="14 15">52996</strain>
    </source>
</reference>
<proteinExistence type="predicted"/>
<evidence type="ECO:0000313" key="14">
    <source>
        <dbReference type="EMBL" id="KAK6590808.1"/>
    </source>
</evidence>
<comment type="caution">
    <text evidence="14">The sequence shown here is derived from an EMBL/GenBank/DDBJ whole genome shotgun (WGS) entry which is preliminary data.</text>
</comment>
<evidence type="ECO:0000259" key="12">
    <source>
        <dbReference type="PROSITE" id="PS50033"/>
    </source>
</evidence>
<dbReference type="PANTHER" id="PTHR14159:SF0">
    <property type="entry name" value="ATAXIN-3-RELATED"/>
    <property type="match status" value="1"/>
</dbReference>
<evidence type="ECO:0000256" key="9">
    <source>
        <dbReference type="ARBA" id="ARBA00023163"/>
    </source>
</evidence>
<dbReference type="InterPro" id="IPR033865">
    <property type="entry name" value="Ataxin-3"/>
</dbReference>
<dbReference type="PROSITE" id="PS50957">
    <property type="entry name" value="JOSEPHIN"/>
    <property type="match status" value="1"/>
</dbReference>
<dbReference type="PRINTS" id="PR01233">
    <property type="entry name" value="JOSEPHIN"/>
</dbReference>
<dbReference type="Pfam" id="PF00789">
    <property type="entry name" value="UBX"/>
    <property type="match status" value="1"/>
</dbReference>
<gene>
    <name evidence="14" type="ORF">RS030_122010</name>
</gene>
<evidence type="ECO:0000256" key="8">
    <source>
        <dbReference type="ARBA" id="ARBA00023015"/>
    </source>
</evidence>
<keyword evidence="4" id="KW-0645">Protease</keyword>
<dbReference type="EMBL" id="JAWDEY010000003">
    <property type="protein sequence ID" value="KAK6590808.1"/>
    <property type="molecule type" value="Genomic_DNA"/>
</dbReference>
<dbReference type="GO" id="GO:0006508">
    <property type="term" value="P:proteolysis"/>
    <property type="evidence" value="ECO:0007669"/>
    <property type="project" value="UniProtKB-KW"/>
</dbReference>
<comment type="catalytic activity">
    <reaction evidence="1">
        <text>Thiol-dependent hydrolysis of ester, thioester, amide, peptide and isopeptide bonds formed by the C-terminal Gly of ubiquitin (a 76-residue protein attached to proteins as an intracellular targeting signal).</text>
        <dbReference type="EC" id="3.4.19.12"/>
    </reaction>
</comment>
<dbReference type="GO" id="GO:0004843">
    <property type="term" value="F:cysteine-type deubiquitinase activity"/>
    <property type="evidence" value="ECO:0007669"/>
    <property type="project" value="UniProtKB-EC"/>
</dbReference>
<sequence length="400" mass="45520">MDAKKDDFIVYWEKQGNDRMCALHCINSILQGPHVDESRLSKIAHEIDELESKLLEETKNSRTGKTASQNVSDDGFFSIMVLQECLQRMGYSCVPAANPEVQDFIFYPTSSCGYIINSSEHWTSIRCVKGKWFSLDSLKPGPIILDYQIVSEELQRFIFSGKSVFVVQRISDESGGNNSSLPNPDPFLRPINSGDRQRYYLTLPEIDELFRKKREEDEKEAKLACATPQDDFSKNFINPKKEHVWPTTKGNVLYSEESAEREGINNSHESDPELERAIRESYIEFASQLSLPEEPKTDGKEVIQIRVRTKMGKSFTRRFEKSQMCSLLFLWIEYEMALSENPIIRGTNYSLISQFPSFRLTKIGNDTVEVSNSSGSNKSLNSPSLSEVGIVESSLLLLNI</sequence>